<organism evidence="1 2">
    <name type="scientific">Thelonectria olida</name>
    <dbReference type="NCBI Taxonomy" id="1576542"/>
    <lineage>
        <taxon>Eukaryota</taxon>
        <taxon>Fungi</taxon>
        <taxon>Dikarya</taxon>
        <taxon>Ascomycota</taxon>
        <taxon>Pezizomycotina</taxon>
        <taxon>Sordariomycetes</taxon>
        <taxon>Hypocreomycetidae</taxon>
        <taxon>Hypocreales</taxon>
        <taxon>Nectriaceae</taxon>
        <taxon>Thelonectria</taxon>
    </lineage>
</organism>
<name>A0A9P8VNV4_9HYPO</name>
<evidence type="ECO:0000313" key="1">
    <source>
        <dbReference type="EMBL" id="KAH6866079.1"/>
    </source>
</evidence>
<proteinExistence type="predicted"/>
<comment type="caution">
    <text evidence="1">The sequence shown here is derived from an EMBL/GenBank/DDBJ whole genome shotgun (WGS) entry which is preliminary data.</text>
</comment>
<keyword evidence="2" id="KW-1185">Reference proteome</keyword>
<dbReference type="AlphaFoldDB" id="A0A9P8VNV4"/>
<sequence length="219" mass="25059">MNLYRSILIKKPYATILSVPLWQPREAGRTADYCLYRIFPSDDMSDVVWLAEKPPLLPLAVGGERAGMNETRQNDLYGVVVVFKKRQLRPVRFVAICLANIGQPDNDDKRRMTFRPSCKVIYDWALLKAEDMYDIDFNILFDLYAEGEMLVMVQKVLSNPRIAAKGSEPRFIGLTQVVFDRVQMMDELHLSPNTVVKVSDGILQYYGLECSDEEIGDLI</sequence>
<evidence type="ECO:0000313" key="2">
    <source>
        <dbReference type="Proteomes" id="UP000777438"/>
    </source>
</evidence>
<protein>
    <submittedName>
        <fullName evidence="1">Uncharacterized protein</fullName>
    </submittedName>
</protein>
<dbReference type="OrthoDB" id="20872at2759"/>
<dbReference type="EMBL" id="JAGPYM010000153">
    <property type="protein sequence ID" value="KAH6866079.1"/>
    <property type="molecule type" value="Genomic_DNA"/>
</dbReference>
<dbReference type="Proteomes" id="UP000777438">
    <property type="component" value="Unassembled WGS sequence"/>
</dbReference>
<reference evidence="1 2" key="1">
    <citation type="journal article" date="2021" name="Nat. Commun.">
        <title>Genetic determinants of endophytism in the Arabidopsis root mycobiome.</title>
        <authorList>
            <person name="Mesny F."/>
            <person name="Miyauchi S."/>
            <person name="Thiergart T."/>
            <person name="Pickel B."/>
            <person name="Atanasova L."/>
            <person name="Karlsson M."/>
            <person name="Huettel B."/>
            <person name="Barry K.W."/>
            <person name="Haridas S."/>
            <person name="Chen C."/>
            <person name="Bauer D."/>
            <person name="Andreopoulos W."/>
            <person name="Pangilinan J."/>
            <person name="LaButti K."/>
            <person name="Riley R."/>
            <person name="Lipzen A."/>
            <person name="Clum A."/>
            <person name="Drula E."/>
            <person name="Henrissat B."/>
            <person name="Kohler A."/>
            <person name="Grigoriev I.V."/>
            <person name="Martin F.M."/>
            <person name="Hacquard S."/>
        </authorList>
    </citation>
    <scope>NUCLEOTIDE SEQUENCE [LARGE SCALE GENOMIC DNA]</scope>
    <source>
        <strain evidence="1 2">MPI-CAGE-CH-0241</strain>
    </source>
</reference>
<accession>A0A9P8VNV4</accession>
<gene>
    <name evidence="1" type="ORF">B0T10DRAFT_534386</name>
</gene>